<sequence>MVAAAVVTASCGNDSTDTSTTSTTAGITTINSTPTTGANVAQIDLAHHTFPVSAQDALGTARKNFDGTVTKIELEREGVNAQNIYVYKVELMSDTEKYAAQVSADSGAIVAEKKEPLDADEQGTERTKEAVNLDSAVPLSQAMDTASKARPGRIEKWKIEGKNNTAQYEFDIESPGTNDEDYEVQVDAYSGQLKTAG</sequence>
<feature type="domain" description="PepSY" evidence="1">
    <location>
        <begin position="51"/>
        <end position="111"/>
    </location>
</feature>
<evidence type="ECO:0000313" key="3">
    <source>
        <dbReference type="Proteomes" id="UP000694257"/>
    </source>
</evidence>
<reference evidence="2 3" key="1">
    <citation type="submission" date="2021-07" db="EMBL/GenBank/DDBJ databases">
        <title>Whole Genome Sequence of Nocardia Iowensis.</title>
        <authorList>
            <person name="Lamm A."/>
            <person name="Collins-Fairclough A.M."/>
            <person name="Bunk B."/>
            <person name="Sproer C."/>
        </authorList>
    </citation>
    <scope>NUCLEOTIDE SEQUENCE [LARGE SCALE GENOMIC DNA]</scope>
    <source>
        <strain evidence="2 3">NRRL 5646</strain>
    </source>
</reference>
<keyword evidence="3" id="KW-1185">Reference proteome</keyword>
<proteinExistence type="predicted"/>
<dbReference type="Proteomes" id="UP000694257">
    <property type="component" value="Chromosome"/>
</dbReference>
<dbReference type="EMBL" id="CP078145">
    <property type="protein sequence ID" value="QXN88338.1"/>
    <property type="molecule type" value="Genomic_DNA"/>
</dbReference>
<accession>A0ABX8RFF2</accession>
<feature type="domain" description="PepSY" evidence="1">
    <location>
        <begin position="137"/>
        <end position="192"/>
    </location>
</feature>
<evidence type="ECO:0000313" key="2">
    <source>
        <dbReference type="EMBL" id="QXN88338.1"/>
    </source>
</evidence>
<name>A0ABX8RFF2_NOCIO</name>
<protein>
    <submittedName>
        <fullName evidence="2">PepSY domain-containing protein</fullName>
    </submittedName>
</protein>
<evidence type="ECO:0000259" key="1">
    <source>
        <dbReference type="Pfam" id="PF03413"/>
    </source>
</evidence>
<dbReference type="Pfam" id="PF03413">
    <property type="entry name" value="PepSY"/>
    <property type="match status" value="2"/>
</dbReference>
<gene>
    <name evidence="2" type="ORF">KV110_22305</name>
</gene>
<dbReference type="InterPro" id="IPR025711">
    <property type="entry name" value="PepSY"/>
</dbReference>
<organism evidence="2 3">
    <name type="scientific">Nocardia iowensis</name>
    <dbReference type="NCBI Taxonomy" id="204891"/>
    <lineage>
        <taxon>Bacteria</taxon>
        <taxon>Bacillati</taxon>
        <taxon>Actinomycetota</taxon>
        <taxon>Actinomycetes</taxon>
        <taxon>Mycobacteriales</taxon>
        <taxon>Nocardiaceae</taxon>
        <taxon>Nocardia</taxon>
    </lineage>
</organism>
<dbReference type="RefSeq" id="WP_218469221.1">
    <property type="nucleotide sequence ID" value="NZ_BAABJN010000008.1"/>
</dbReference>